<keyword evidence="4 7" id="KW-0812">Transmembrane</keyword>
<protein>
    <submittedName>
        <fullName evidence="9">ABC transporter permease</fullName>
    </submittedName>
</protein>
<gene>
    <name evidence="9" type="ORF">HY618_02265</name>
</gene>
<keyword evidence="3" id="KW-1003">Cell membrane</keyword>
<evidence type="ECO:0000256" key="1">
    <source>
        <dbReference type="ARBA" id="ARBA00004651"/>
    </source>
</evidence>
<dbReference type="InterPro" id="IPR045621">
    <property type="entry name" value="BPD_transp_1_N"/>
</dbReference>
<feature type="transmembrane region" description="Helical" evidence="7">
    <location>
        <begin position="270"/>
        <end position="290"/>
    </location>
</feature>
<dbReference type="PANTHER" id="PTHR43163:SF6">
    <property type="entry name" value="DIPEPTIDE TRANSPORT SYSTEM PERMEASE PROTEIN DPPB-RELATED"/>
    <property type="match status" value="1"/>
</dbReference>
<evidence type="ECO:0000259" key="8">
    <source>
        <dbReference type="PROSITE" id="PS50928"/>
    </source>
</evidence>
<reference evidence="9" key="1">
    <citation type="submission" date="2020-07" db="EMBL/GenBank/DDBJ databases">
        <title>Huge and variable diversity of episymbiotic CPR bacteria and DPANN archaea in groundwater ecosystems.</title>
        <authorList>
            <person name="He C.Y."/>
            <person name="Keren R."/>
            <person name="Whittaker M."/>
            <person name="Farag I.F."/>
            <person name="Doudna J."/>
            <person name="Cate J.H.D."/>
            <person name="Banfield J.F."/>
        </authorList>
    </citation>
    <scope>NUCLEOTIDE SEQUENCE</scope>
    <source>
        <strain evidence="9">NC_groundwater_1370_Ag_S-0.2um_69_93</strain>
    </source>
</reference>
<feature type="transmembrane region" description="Helical" evidence="7">
    <location>
        <begin position="92"/>
        <end position="113"/>
    </location>
</feature>
<feature type="transmembrane region" description="Helical" evidence="7">
    <location>
        <begin position="238"/>
        <end position="258"/>
    </location>
</feature>
<dbReference type="GO" id="GO:0071916">
    <property type="term" value="F:dipeptide transmembrane transporter activity"/>
    <property type="evidence" value="ECO:0007669"/>
    <property type="project" value="TreeGrafter"/>
</dbReference>
<dbReference type="AlphaFoldDB" id="A0A933E7B4"/>
<feature type="domain" description="ABC transmembrane type-1" evidence="8">
    <location>
        <begin position="86"/>
        <end position="283"/>
    </location>
</feature>
<feature type="transmembrane region" description="Helical" evidence="7">
    <location>
        <begin position="125"/>
        <end position="148"/>
    </location>
</feature>
<evidence type="ECO:0000256" key="5">
    <source>
        <dbReference type="ARBA" id="ARBA00022989"/>
    </source>
</evidence>
<evidence type="ECO:0000313" key="10">
    <source>
        <dbReference type="Proteomes" id="UP000752292"/>
    </source>
</evidence>
<evidence type="ECO:0000256" key="2">
    <source>
        <dbReference type="ARBA" id="ARBA00022448"/>
    </source>
</evidence>
<comment type="subcellular location">
    <subcellularLocation>
        <location evidence="1 7">Cell membrane</location>
        <topology evidence="1 7">Multi-pass membrane protein</topology>
    </subcellularLocation>
</comment>
<feature type="transmembrane region" description="Helical" evidence="7">
    <location>
        <begin position="160"/>
        <end position="179"/>
    </location>
</feature>
<proteinExistence type="inferred from homology"/>
<dbReference type="Proteomes" id="UP000752292">
    <property type="component" value="Unassembled WGS sequence"/>
</dbReference>
<dbReference type="Pfam" id="PF19300">
    <property type="entry name" value="BPD_transp_1_N"/>
    <property type="match status" value="1"/>
</dbReference>
<dbReference type="PANTHER" id="PTHR43163">
    <property type="entry name" value="DIPEPTIDE TRANSPORT SYSTEM PERMEASE PROTEIN DPPB-RELATED"/>
    <property type="match status" value="1"/>
</dbReference>
<evidence type="ECO:0000256" key="6">
    <source>
        <dbReference type="ARBA" id="ARBA00023136"/>
    </source>
</evidence>
<dbReference type="GO" id="GO:0005886">
    <property type="term" value="C:plasma membrane"/>
    <property type="evidence" value="ECO:0007669"/>
    <property type="project" value="UniProtKB-SubCell"/>
</dbReference>
<accession>A0A933E7B4</accession>
<organism evidence="9 10">
    <name type="scientific">Tectimicrobiota bacterium</name>
    <dbReference type="NCBI Taxonomy" id="2528274"/>
    <lineage>
        <taxon>Bacteria</taxon>
        <taxon>Pseudomonadati</taxon>
        <taxon>Nitrospinota/Tectimicrobiota group</taxon>
        <taxon>Candidatus Tectimicrobiota</taxon>
    </lineage>
</organism>
<keyword evidence="6 7" id="KW-0472">Membrane</keyword>
<keyword evidence="2 7" id="KW-0813">Transport</keyword>
<dbReference type="SUPFAM" id="SSF161098">
    <property type="entry name" value="MetI-like"/>
    <property type="match status" value="1"/>
</dbReference>
<comment type="caution">
    <text evidence="9">The sequence shown here is derived from an EMBL/GenBank/DDBJ whole genome shotgun (WGS) entry which is preliminary data.</text>
</comment>
<evidence type="ECO:0000256" key="3">
    <source>
        <dbReference type="ARBA" id="ARBA00022475"/>
    </source>
</evidence>
<sequence length="297" mass="32231">MGQSVLVCLGVAVVTFLLLRIAHDPVYVLLPPESTQEEIETLRKAMGFDRPLPVQFAFFMGRLLRGDFGNSFVMAQPASLLIWERMPATLELSLAGMVIALIVAIPLGVLAAFRRNTLVDTFCTSFAVSGQAMPIFWFGIMLIIVFAVQLKALPVSGSGSLLHLVLPAVTLALNLAPIIMRLTRSRMLDVLSQDYIRTARSKGVMERAVLFRHALRNAAISVVTIIGLQFGRLMGGAVITEAVFAWPGVATLVVSSIYNADFPVVQAATFYLAIFIVAANTLADIAVAWLDPRISRG</sequence>
<dbReference type="PROSITE" id="PS50928">
    <property type="entry name" value="ABC_TM1"/>
    <property type="match status" value="1"/>
</dbReference>
<dbReference type="InterPro" id="IPR000515">
    <property type="entry name" value="MetI-like"/>
</dbReference>
<evidence type="ECO:0000256" key="7">
    <source>
        <dbReference type="RuleBase" id="RU363032"/>
    </source>
</evidence>
<dbReference type="EMBL" id="JACQRX010000101">
    <property type="protein sequence ID" value="MBI4251257.1"/>
    <property type="molecule type" value="Genomic_DNA"/>
</dbReference>
<dbReference type="CDD" id="cd06261">
    <property type="entry name" value="TM_PBP2"/>
    <property type="match status" value="1"/>
</dbReference>
<evidence type="ECO:0000313" key="9">
    <source>
        <dbReference type="EMBL" id="MBI4251257.1"/>
    </source>
</evidence>
<dbReference type="Pfam" id="PF00528">
    <property type="entry name" value="BPD_transp_1"/>
    <property type="match status" value="1"/>
</dbReference>
<comment type="similarity">
    <text evidence="7">Belongs to the binding-protein-dependent transport system permease family.</text>
</comment>
<dbReference type="Gene3D" id="1.10.3720.10">
    <property type="entry name" value="MetI-like"/>
    <property type="match status" value="1"/>
</dbReference>
<evidence type="ECO:0000256" key="4">
    <source>
        <dbReference type="ARBA" id="ARBA00022692"/>
    </source>
</evidence>
<dbReference type="InterPro" id="IPR035906">
    <property type="entry name" value="MetI-like_sf"/>
</dbReference>
<name>A0A933E7B4_UNCTE</name>
<keyword evidence="5 7" id="KW-1133">Transmembrane helix</keyword>